<dbReference type="EMBL" id="JAZDUA010000008">
    <property type="protein sequence ID" value="KAK7873900.1"/>
    <property type="molecule type" value="Genomic_DNA"/>
</dbReference>
<comment type="catalytic activity">
    <reaction evidence="34">
        <text>1-hexadecanoyl-2-(9Z-octadecenoyl)-sn-glycero-3-phosphoethanolamine + H2O = 1-hexadecanoyl-sn-glycero-3-phosphoethanolamine + (9Z)-octadecenoate + H(+)</text>
        <dbReference type="Rhea" id="RHEA:40911"/>
        <dbReference type="ChEBI" id="CHEBI:15377"/>
        <dbReference type="ChEBI" id="CHEBI:15378"/>
        <dbReference type="ChEBI" id="CHEBI:30823"/>
        <dbReference type="ChEBI" id="CHEBI:73004"/>
        <dbReference type="ChEBI" id="CHEBI:73007"/>
    </reaction>
    <physiologicalReaction direction="left-to-right" evidence="34">
        <dbReference type="Rhea" id="RHEA:40912"/>
    </physiologicalReaction>
</comment>
<comment type="catalytic activity">
    <reaction evidence="23">
        <text>1-(9Z-octadecenoyl)-glycerol + H2O = glycerol + (9Z)-octadecenoate + H(+)</text>
        <dbReference type="Rhea" id="RHEA:38487"/>
        <dbReference type="ChEBI" id="CHEBI:15377"/>
        <dbReference type="ChEBI" id="CHEBI:15378"/>
        <dbReference type="ChEBI" id="CHEBI:17754"/>
        <dbReference type="ChEBI" id="CHEBI:30823"/>
        <dbReference type="ChEBI" id="CHEBI:75342"/>
    </reaction>
    <physiologicalReaction direction="left-to-right" evidence="23">
        <dbReference type="Rhea" id="RHEA:38488"/>
    </physiologicalReaction>
</comment>
<evidence type="ECO:0000256" key="24">
    <source>
        <dbReference type="ARBA" id="ARBA00047459"/>
    </source>
</evidence>
<evidence type="ECO:0000256" key="38">
    <source>
        <dbReference type="ARBA" id="ARBA00048872"/>
    </source>
</evidence>
<evidence type="ECO:0000256" key="11">
    <source>
        <dbReference type="ARBA" id="ARBA00023136"/>
    </source>
</evidence>
<dbReference type="GO" id="GO:0016324">
    <property type="term" value="C:apical plasma membrane"/>
    <property type="evidence" value="ECO:0007669"/>
    <property type="project" value="UniProtKB-SubCell"/>
</dbReference>
<keyword evidence="11" id="KW-0472">Membrane</keyword>
<keyword evidence="9" id="KW-1133">Transmembrane helix</keyword>
<feature type="signal peptide" evidence="43">
    <location>
        <begin position="1"/>
        <end position="24"/>
    </location>
</feature>
<evidence type="ECO:0000256" key="33">
    <source>
        <dbReference type="ARBA" id="ARBA00048454"/>
    </source>
</evidence>
<dbReference type="GO" id="GO:0006644">
    <property type="term" value="P:phospholipid metabolic process"/>
    <property type="evidence" value="ECO:0007669"/>
    <property type="project" value="TreeGrafter"/>
</dbReference>
<evidence type="ECO:0000256" key="3">
    <source>
        <dbReference type="ARBA" id="ARBA00015133"/>
    </source>
</evidence>
<comment type="function">
    <text evidence="20">Calcium-independent membrane-associated phospholipase that catalyzes complete diacylation of phospholipids by hydrolyzing both sn-1 and sn-2 fatty acyl chains attached to the glycerol backbone (phospholipase B activity). Has dual phospholipase and lysophospholipase activities toward diacylphospholipids. Preferentially cleaves sn-2 ester bonds over sn-1 bonds. Acts as a lipase toward glycerolipid substrates. Hydrolyzes fatty acyl chains of diacylglycerols with preference for the sn-2 position and of triacylglycerols with not positional selectivity. May also hydrolyze long chain retinyl esters such as retinyl palmitate. May contribute to digestion of dietary phospholipids, glycerolipids and retinoids, facilitating lipid absorption at the brush border.</text>
</comment>
<dbReference type="InterPro" id="IPR038885">
    <property type="entry name" value="PLB1"/>
</dbReference>
<evidence type="ECO:0000256" key="25">
    <source>
        <dbReference type="ARBA" id="ARBA00048011"/>
    </source>
</evidence>
<dbReference type="AlphaFoldDB" id="A0AAN9ZIB5"/>
<evidence type="ECO:0000256" key="42">
    <source>
        <dbReference type="ARBA" id="ARBA00049461"/>
    </source>
</evidence>
<keyword evidence="4" id="KW-1003">Cell membrane</keyword>
<evidence type="ECO:0000256" key="43">
    <source>
        <dbReference type="SAM" id="SignalP"/>
    </source>
</evidence>
<comment type="catalytic activity">
    <reaction evidence="32">
        <text>1,2,3-tri-(9Z-octadecenoyl)-glycerol + H2O = di-(9Z)-octadecenoylglycerol + (9Z)-octadecenoate + H(+)</text>
        <dbReference type="Rhea" id="RHEA:38575"/>
        <dbReference type="ChEBI" id="CHEBI:15377"/>
        <dbReference type="ChEBI" id="CHEBI:15378"/>
        <dbReference type="ChEBI" id="CHEBI:30823"/>
        <dbReference type="ChEBI" id="CHEBI:53753"/>
        <dbReference type="ChEBI" id="CHEBI:75945"/>
    </reaction>
    <physiologicalReaction direction="left-to-right" evidence="32">
        <dbReference type="Rhea" id="RHEA:38576"/>
    </physiologicalReaction>
</comment>
<proteinExistence type="inferred from homology"/>
<name>A0AAN9ZIB5_9ORTH</name>
<evidence type="ECO:0000256" key="36">
    <source>
        <dbReference type="ARBA" id="ARBA00048699"/>
    </source>
</evidence>
<keyword evidence="45" id="KW-1185">Reference proteome</keyword>
<evidence type="ECO:0000256" key="5">
    <source>
        <dbReference type="ARBA" id="ARBA00022692"/>
    </source>
</evidence>
<comment type="catalytic activity">
    <reaction evidence="29">
        <text>1,2-dihexadecanoyl-sn-glycero-3-phosphocholine + H2O = 1-hexadecanoyl-sn-glycero-3-phosphocholine + hexadecanoate + H(+)</text>
        <dbReference type="Rhea" id="RHEA:41223"/>
        <dbReference type="ChEBI" id="CHEBI:7896"/>
        <dbReference type="ChEBI" id="CHEBI:15377"/>
        <dbReference type="ChEBI" id="CHEBI:15378"/>
        <dbReference type="ChEBI" id="CHEBI:72998"/>
        <dbReference type="ChEBI" id="CHEBI:72999"/>
    </reaction>
    <physiologicalReaction direction="left-to-right" evidence="29">
        <dbReference type="Rhea" id="RHEA:41224"/>
    </physiologicalReaction>
</comment>
<evidence type="ECO:0000256" key="39">
    <source>
        <dbReference type="ARBA" id="ARBA00048939"/>
    </source>
</evidence>
<evidence type="ECO:0000256" key="37">
    <source>
        <dbReference type="ARBA" id="ARBA00048869"/>
    </source>
</evidence>
<comment type="catalytic activity">
    <reaction evidence="36">
        <text>1-hexadecanoyl-2-(9Z-octadecenoyl)-sn-glycero-3-phosphocholine + H2O = 1-hexadecanoyl-sn-glycero-3-phosphocholine + (9Z)-octadecenoate + H(+)</text>
        <dbReference type="Rhea" id="RHEA:38779"/>
        <dbReference type="ChEBI" id="CHEBI:15377"/>
        <dbReference type="ChEBI" id="CHEBI:15378"/>
        <dbReference type="ChEBI" id="CHEBI:30823"/>
        <dbReference type="ChEBI" id="CHEBI:72998"/>
        <dbReference type="ChEBI" id="CHEBI:73001"/>
    </reaction>
    <physiologicalReaction direction="left-to-right" evidence="36">
        <dbReference type="Rhea" id="RHEA:38780"/>
    </physiologicalReaction>
</comment>
<evidence type="ECO:0000256" key="26">
    <source>
        <dbReference type="ARBA" id="ARBA00048015"/>
    </source>
</evidence>
<evidence type="ECO:0000256" key="28">
    <source>
        <dbReference type="ARBA" id="ARBA00048058"/>
    </source>
</evidence>
<evidence type="ECO:0000256" key="4">
    <source>
        <dbReference type="ARBA" id="ARBA00022475"/>
    </source>
</evidence>
<dbReference type="GO" id="GO:0004806">
    <property type="term" value="F:triacylglycerol lipase activity"/>
    <property type="evidence" value="ECO:0007669"/>
    <property type="project" value="UniProtKB-EC"/>
</dbReference>
<evidence type="ECO:0000256" key="31">
    <source>
        <dbReference type="ARBA" id="ARBA00048374"/>
    </source>
</evidence>
<comment type="caution">
    <text evidence="44">The sequence shown here is derived from an EMBL/GenBank/DDBJ whole genome shotgun (WGS) entry which is preliminary data.</text>
</comment>
<comment type="catalytic activity">
    <reaction evidence="33">
        <text>a 1-acyl-sn-glycero-3-phosphocholine + H2O = sn-glycerol 3-phosphocholine + a fatty acid + H(+)</text>
        <dbReference type="Rhea" id="RHEA:15177"/>
        <dbReference type="ChEBI" id="CHEBI:15377"/>
        <dbReference type="ChEBI" id="CHEBI:15378"/>
        <dbReference type="ChEBI" id="CHEBI:16870"/>
        <dbReference type="ChEBI" id="CHEBI:28868"/>
        <dbReference type="ChEBI" id="CHEBI:58168"/>
        <dbReference type="EC" id="3.1.1.5"/>
    </reaction>
    <physiologicalReaction direction="left-to-right" evidence="33">
        <dbReference type="Rhea" id="RHEA:15178"/>
    </physiologicalReaction>
</comment>
<dbReference type="FunFam" id="3.40.50.1110:FF:000005">
    <property type="entry name" value="Phospholipase B1"/>
    <property type="match status" value="1"/>
</dbReference>
<evidence type="ECO:0000256" key="32">
    <source>
        <dbReference type="ARBA" id="ARBA00048386"/>
    </source>
</evidence>
<dbReference type="Gene3D" id="3.40.50.1110">
    <property type="entry name" value="SGNH hydrolase"/>
    <property type="match status" value="1"/>
</dbReference>
<protein>
    <recommendedName>
        <fullName evidence="3">Phospholipase B1, membrane-associated</fullName>
    </recommendedName>
    <alternativeName>
        <fullName evidence="16">Lysophospholipase</fullName>
    </alternativeName>
    <alternativeName>
        <fullName evidence="17">Phospholipase A2</fullName>
    </alternativeName>
    <alternativeName>
        <fullName evidence="19">Phospholipase B/lipase</fullName>
    </alternativeName>
    <alternativeName>
        <fullName evidence="18">Triacylglycerol lipase</fullName>
    </alternativeName>
</protein>
<dbReference type="PANTHER" id="PTHR21325:SF31">
    <property type="entry name" value="GH22081P-RELATED"/>
    <property type="match status" value="1"/>
</dbReference>
<comment type="catalytic activity">
    <reaction evidence="41">
        <text>1,3-di-(9Z-octadecenoyl)-glycerol + H2O = 1-(9Z-octadecenoyl)-glycerol + (9Z)-octadecenoate + H(+)</text>
        <dbReference type="Rhea" id="RHEA:39939"/>
        <dbReference type="ChEBI" id="CHEBI:15377"/>
        <dbReference type="ChEBI" id="CHEBI:15378"/>
        <dbReference type="ChEBI" id="CHEBI:30823"/>
        <dbReference type="ChEBI" id="CHEBI:75342"/>
        <dbReference type="ChEBI" id="CHEBI:75735"/>
    </reaction>
    <physiologicalReaction direction="left-to-right" evidence="41">
        <dbReference type="Rhea" id="RHEA:39940"/>
    </physiologicalReaction>
</comment>
<comment type="catalytic activity">
    <reaction evidence="27">
        <text>a 1-O-alkyl-2-acyl-sn-glycero-3-phosphocholine + H2O = a 1-O-alkyl-sn-glycero-3-phosphocholine + a fatty acid + H(+)</text>
        <dbReference type="Rhea" id="RHEA:36231"/>
        <dbReference type="ChEBI" id="CHEBI:15377"/>
        <dbReference type="ChEBI" id="CHEBI:15378"/>
        <dbReference type="ChEBI" id="CHEBI:28868"/>
        <dbReference type="ChEBI" id="CHEBI:30909"/>
        <dbReference type="ChEBI" id="CHEBI:36702"/>
        <dbReference type="EC" id="3.1.1.4"/>
    </reaction>
    <physiologicalReaction direction="left-to-right" evidence="27">
        <dbReference type="Rhea" id="RHEA:36232"/>
    </physiologicalReaction>
</comment>
<comment type="catalytic activity">
    <reaction evidence="14">
        <text>1-hexadecanoyl-2-(9Z,12Z-octadecadienoyl)-sn-glycero-3-phosphocholine + H2O = (9Z,12Z)-octadecadienoate + 1-hexadecanoyl-sn-glycero-3-phosphocholine + H(+)</text>
        <dbReference type="Rhea" id="RHEA:40811"/>
        <dbReference type="ChEBI" id="CHEBI:15377"/>
        <dbReference type="ChEBI" id="CHEBI:15378"/>
        <dbReference type="ChEBI" id="CHEBI:30245"/>
        <dbReference type="ChEBI" id="CHEBI:72998"/>
        <dbReference type="ChEBI" id="CHEBI:73002"/>
    </reaction>
    <physiologicalReaction direction="left-to-right" evidence="14">
        <dbReference type="Rhea" id="RHEA:40812"/>
    </physiologicalReaction>
</comment>
<dbReference type="InterPro" id="IPR001087">
    <property type="entry name" value="GDSL"/>
</dbReference>
<comment type="catalytic activity">
    <reaction evidence="13">
        <text>a triacylglycerol + H2O = a diacylglycerol + a fatty acid + H(+)</text>
        <dbReference type="Rhea" id="RHEA:12044"/>
        <dbReference type="ChEBI" id="CHEBI:15377"/>
        <dbReference type="ChEBI" id="CHEBI:15378"/>
        <dbReference type="ChEBI" id="CHEBI:17855"/>
        <dbReference type="ChEBI" id="CHEBI:18035"/>
        <dbReference type="ChEBI" id="CHEBI:28868"/>
        <dbReference type="EC" id="3.1.1.3"/>
    </reaction>
    <physiologicalReaction direction="left-to-right" evidence="13">
        <dbReference type="Rhea" id="RHEA:12045"/>
    </physiologicalReaction>
</comment>
<comment type="catalytic activity">
    <reaction evidence="38">
        <text>1-O-hexadecyl-2-(9Z)-octadecenoyl-sn-glycero-3-phosphocholine + H2O = 1-O-hexadecyl-sn-glycero-3-phosphocholine + (9Z)-octadecenoate + H(+)</text>
        <dbReference type="Rhea" id="RHEA:40915"/>
        <dbReference type="ChEBI" id="CHEBI:15377"/>
        <dbReference type="ChEBI" id="CHEBI:15378"/>
        <dbReference type="ChEBI" id="CHEBI:30823"/>
        <dbReference type="ChEBI" id="CHEBI:34112"/>
        <dbReference type="ChEBI" id="CHEBI:64496"/>
    </reaction>
    <physiologicalReaction direction="left-to-right" evidence="38">
        <dbReference type="Rhea" id="RHEA:40916"/>
    </physiologicalReaction>
</comment>
<dbReference type="Proteomes" id="UP001378592">
    <property type="component" value="Unassembled WGS sequence"/>
</dbReference>
<evidence type="ECO:0000256" key="21">
    <source>
        <dbReference type="ARBA" id="ARBA00047324"/>
    </source>
</evidence>
<keyword evidence="8" id="KW-0378">Hydrolase</keyword>
<evidence type="ECO:0000256" key="2">
    <source>
        <dbReference type="ARBA" id="ARBA00009979"/>
    </source>
</evidence>
<dbReference type="Pfam" id="PF00657">
    <property type="entry name" value="Lipase_GDSL"/>
    <property type="match status" value="1"/>
</dbReference>
<sequence length="418" mass="47186">MASLKMAQCLPLVMLTALALHGFAQDTPQAMRAYEIFRELVMRFVDNRPPAQRHIQILRSKDRLQPAAPAEFPCAAAARAPWRRSAERPTSAHRVRPGDVDVVAAMGDSLSVGYGLAATKLTEVFIEARGWSFSAGGQGTWREFLTLPNILKEFNPNLTGYAVQDALTHQKASRFNVAEGGAISSDLPLQARNLVKRMRVDPDVDLQNDWKMVTLMIGSNDFCGFVCLEEDMNATVRRHGEDLERALDHLQASLPRTIVNLIVTPNLESLMNVTHLWPQCYVTHRVECWCLFGSKYKARRREVVKIMRLWQLEERRVATSERYRQKEDFVVNLQPMVEFVVIPKKGNRSDLNFLSEDCFHLSQKGIALGANGLWMNLLESDDEKSTTLPDPAFSRFLCPTEERPFISTWGNNGGRGPS</sequence>
<organism evidence="44 45">
    <name type="scientific">Gryllus longicercus</name>
    <dbReference type="NCBI Taxonomy" id="2509291"/>
    <lineage>
        <taxon>Eukaryota</taxon>
        <taxon>Metazoa</taxon>
        <taxon>Ecdysozoa</taxon>
        <taxon>Arthropoda</taxon>
        <taxon>Hexapoda</taxon>
        <taxon>Insecta</taxon>
        <taxon>Pterygota</taxon>
        <taxon>Neoptera</taxon>
        <taxon>Polyneoptera</taxon>
        <taxon>Orthoptera</taxon>
        <taxon>Ensifera</taxon>
        <taxon>Gryllidea</taxon>
        <taxon>Grylloidea</taxon>
        <taxon>Gryllidae</taxon>
        <taxon>Gryllinae</taxon>
        <taxon>Gryllus</taxon>
    </lineage>
</organism>
<comment type="catalytic activity">
    <reaction evidence="15">
        <text>a 1,2-diacyl-sn-glycero-3-phosphocholine + H2O = a 1-acyl-sn-glycero-3-phosphocholine + a fatty acid + H(+)</text>
        <dbReference type="Rhea" id="RHEA:15801"/>
        <dbReference type="ChEBI" id="CHEBI:15377"/>
        <dbReference type="ChEBI" id="CHEBI:15378"/>
        <dbReference type="ChEBI" id="CHEBI:28868"/>
        <dbReference type="ChEBI" id="CHEBI:57643"/>
        <dbReference type="ChEBI" id="CHEBI:58168"/>
        <dbReference type="EC" id="3.1.1.4"/>
    </reaction>
    <physiologicalReaction direction="left-to-right" evidence="15">
        <dbReference type="Rhea" id="RHEA:15802"/>
    </physiologicalReaction>
</comment>
<keyword evidence="6 43" id="KW-0732">Signal</keyword>
<evidence type="ECO:0000256" key="30">
    <source>
        <dbReference type="ARBA" id="ARBA00048362"/>
    </source>
</evidence>
<gene>
    <name evidence="44" type="ORF">R5R35_005752</name>
</gene>
<evidence type="ECO:0000256" key="15">
    <source>
        <dbReference type="ARBA" id="ARBA00023422"/>
    </source>
</evidence>
<evidence type="ECO:0000313" key="44">
    <source>
        <dbReference type="EMBL" id="KAK7873900.1"/>
    </source>
</evidence>
<keyword evidence="10" id="KW-0443">Lipid metabolism</keyword>
<dbReference type="SUPFAM" id="SSF52266">
    <property type="entry name" value="SGNH hydrolase"/>
    <property type="match status" value="1"/>
</dbReference>
<comment type="catalytic activity">
    <reaction evidence="28">
        <text>1,2-di-(9Z-octadecenoyl)-sn-glycero-3-phosphocholine + H2O = 1-(9Z-octadecenoyl)-sn-glycero-3-phosphocholine + (9Z)-octadecenoate + H(+)</text>
        <dbReference type="Rhea" id="RHEA:40923"/>
        <dbReference type="ChEBI" id="CHEBI:15377"/>
        <dbReference type="ChEBI" id="CHEBI:15378"/>
        <dbReference type="ChEBI" id="CHEBI:28610"/>
        <dbReference type="ChEBI" id="CHEBI:30823"/>
        <dbReference type="ChEBI" id="CHEBI:74669"/>
    </reaction>
    <physiologicalReaction direction="left-to-right" evidence="28">
        <dbReference type="Rhea" id="RHEA:40924"/>
    </physiologicalReaction>
</comment>
<evidence type="ECO:0000256" key="34">
    <source>
        <dbReference type="ARBA" id="ARBA00048613"/>
    </source>
</evidence>
<evidence type="ECO:0000256" key="40">
    <source>
        <dbReference type="ARBA" id="ARBA00049363"/>
    </source>
</evidence>
<evidence type="ECO:0000256" key="35">
    <source>
        <dbReference type="ARBA" id="ARBA00048656"/>
    </source>
</evidence>
<keyword evidence="5" id="KW-0812">Transmembrane</keyword>
<dbReference type="CDD" id="cd01824">
    <property type="entry name" value="Phospholipase_B_like"/>
    <property type="match status" value="1"/>
</dbReference>
<comment type="catalytic activity">
    <reaction evidence="22">
        <text>1,3-dihexadecanoyl-2-(9Z-octadecenoyl)glycerol + H2O = 1-hexadecanoyl-2-(9Z-octadecenoyl)-glycerol + hexadecanoate + H(+)</text>
        <dbReference type="Rhea" id="RHEA:40979"/>
        <dbReference type="ChEBI" id="CHEBI:7896"/>
        <dbReference type="ChEBI" id="CHEBI:15377"/>
        <dbReference type="ChEBI" id="CHEBI:15378"/>
        <dbReference type="ChEBI" id="CHEBI:75585"/>
        <dbReference type="ChEBI" id="CHEBI:75688"/>
    </reaction>
    <physiologicalReaction direction="left-to-right" evidence="22">
        <dbReference type="Rhea" id="RHEA:40980"/>
    </physiologicalReaction>
</comment>
<feature type="chain" id="PRO_5042986092" description="Phospholipase B1, membrane-associated" evidence="43">
    <location>
        <begin position="25"/>
        <end position="418"/>
    </location>
</feature>
<comment type="catalytic activity">
    <reaction evidence="37">
        <text>1,3-dihexadecanoyl-2-(9Z-octadecenoyl)glycerol + H2O = 1,3-dihexadecanoylglycerol + (9Z)-octadecenoate + H(+)</text>
        <dbReference type="Rhea" id="RHEA:40983"/>
        <dbReference type="ChEBI" id="CHEBI:15377"/>
        <dbReference type="ChEBI" id="CHEBI:15378"/>
        <dbReference type="ChEBI" id="CHEBI:30823"/>
        <dbReference type="ChEBI" id="CHEBI:75688"/>
        <dbReference type="ChEBI" id="CHEBI:77619"/>
    </reaction>
    <physiologicalReaction direction="left-to-right" evidence="37">
        <dbReference type="Rhea" id="RHEA:40984"/>
    </physiologicalReaction>
</comment>
<evidence type="ECO:0000256" key="8">
    <source>
        <dbReference type="ARBA" id="ARBA00022801"/>
    </source>
</evidence>
<comment type="catalytic activity">
    <reaction evidence="24">
        <text>1-hexadecanoyl-2-(9Z)-octadecenoyl-3-octadecanoyl-sn-glycerol + H2O = 1-hexadecanoyl-2-(9Z-octadecenoyl)-sn-glycerol + octadecanoate + H(+)</text>
        <dbReference type="Rhea" id="RHEA:41111"/>
        <dbReference type="ChEBI" id="CHEBI:15377"/>
        <dbReference type="ChEBI" id="CHEBI:15378"/>
        <dbReference type="ChEBI" id="CHEBI:25629"/>
        <dbReference type="ChEBI" id="CHEBI:75466"/>
        <dbReference type="ChEBI" id="CHEBI:77623"/>
    </reaction>
    <physiologicalReaction direction="left-to-right" evidence="24">
        <dbReference type="Rhea" id="RHEA:41112"/>
    </physiologicalReaction>
</comment>
<evidence type="ECO:0000256" key="16">
    <source>
        <dbReference type="ARBA" id="ARBA00029723"/>
    </source>
</evidence>
<keyword evidence="7" id="KW-0677">Repeat</keyword>
<evidence type="ECO:0000256" key="12">
    <source>
        <dbReference type="ARBA" id="ARBA00023180"/>
    </source>
</evidence>
<evidence type="ECO:0000256" key="6">
    <source>
        <dbReference type="ARBA" id="ARBA00022729"/>
    </source>
</evidence>
<evidence type="ECO:0000256" key="18">
    <source>
        <dbReference type="ARBA" id="ARBA00031485"/>
    </source>
</evidence>
<comment type="catalytic activity">
    <reaction evidence="39">
        <text>1-hexadecanoyl-2-(9Z)-octadecenoyl-3-octadecanoyl-sn-glycerol + H2O = 1-hexadecanoyl-3-octadecanoyl-sn-glycerol + (9Z)-octadecenoate + H(+)</text>
        <dbReference type="Rhea" id="RHEA:41103"/>
        <dbReference type="ChEBI" id="CHEBI:15377"/>
        <dbReference type="ChEBI" id="CHEBI:15378"/>
        <dbReference type="ChEBI" id="CHEBI:30823"/>
        <dbReference type="ChEBI" id="CHEBI:77623"/>
        <dbReference type="ChEBI" id="CHEBI:77624"/>
    </reaction>
    <physiologicalReaction direction="left-to-right" evidence="39">
        <dbReference type="Rhea" id="RHEA:41104"/>
    </physiologicalReaction>
</comment>
<evidence type="ECO:0000256" key="14">
    <source>
        <dbReference type="ARBA" id="ARBA00023408"/>
    </source>
</evidence>
<evidence type="ECO:0000256" key="1">
    <source>
        <dbReference type="ARBA" id="ARBA00004247"/>
    </source>
</evidence>
<evidence type="ECO:0000256" key="23">
    <source>
        <dbReference type="ARBA" id="ARBA00047438"/>
    </source>
</evidence>
<evidence type="ECO:0000256" key="9">
    <source>
        <dbReference type="ARBA" id="ARBA00022989"/>
    </source>
</evidence>
<dbReference type="InterPro" id="IPR036514">
    <property type="entry name" value="SGNH_hydro_sf"/>
</dbReference>
<dbReference type="GO" id="GO:0004622">
    <property type="term" value="F:phosphatidylcholine lysophospholipase activity"/>
    <property type="evidence" value="ECO:0007669"/>
    <property type="project" value="UniProtKB-EC"/>
</dbReference>
<comment type="catalytic activity">
    <reaction evidence="40">
        <text>1,2-dihexadecanoyl-sn-glycero-3-phosphocholine + 2 H2O = sn-glycerol 3-phosphocholine + 2 hexadecanoate + 2 H(+)</text>
        <dbReference type="Rhea" id="RHEA:40975"/>
        <dbReference type="ChEBI" id="CHEBI:7896"/>
        <dbReference type="ChEBI" id="CHEBI:15377"/>
        <dbReference type="ChEBI" id="CHEBI:15378"/>
        <dbReference type="ChEBI" id="CHEBI:16870"/>
        <dbReference type="ChEBI" id="CHEBI:72999"/>
    </reaction>
    <physiologicalReaction direction="left-to-right" evidence="40">
        <dbReference type="Rhea" id="RHEA:40976"/>
    </physiologicalReaction>
</comment>
<comment type="subcellular location">
    <subcellularLocation>
        <location evidence="1">Apical cell membrane</location>
        <topology evidence="1">Single-pass type I membrane protein</topology>
    </subcellularLocation>
</comment>
<keyword evidence="12" id="KW-0325">Glycoprotein</keyword>
<evidence type="ECO:0000256" key="22">
    <source>
        <dbReference type="ARBA" id="ARBA00047363"/>
    </source>
</evidence>
<evidence type="ECO:0000256" key="41">
    <source>
        <dbReference type="ARBA" id="ARBA00049372"/>
    </source>
</evidence>
<evidence type="ECO:0000313" key="45">
    <source>
        <dbReference type="Proteomes" id="UP001378592"/>
    </source>
</evidence>
<comment type="catalytic activity">
    <reaction evidence="26">
        <text>1-hexadecanoyl-2-(9Z-octadecenoyl)-sn-glycero-3-phospho-(1'-sn-glycerol) + H2O = 1-hexadecanoyl-sn-glycero-3-phospho-(1'-sn-glycerol) + (9Z)-octadecenoate + H(+)</text>
        <dbReference type="Rhea" id="RHEA:40919"/>
        <dbReference type="ChEBI" id="CHEBI:15377"/>
        <dbReference type="ChEBI" id="CHEBI:15378"/>
        <dbReference type="ChEBI" id="CHEBI:30823"/>
        <dbReference type="ChEBI" id="CHEBI:72841"/>
        <dbReference type="ChEBI" id="CHEBI:75158"/>
    </reaction>
    <physiologicalReaction direction="left-to-right" evidence="26">
        <dbReference type="Rhea" id="RHEA:40920"/>
    </physiologicalReaction>
</comment>
<comment type="catalytic activity">
    <reaction evidence="30">
        <text>1-hexadecanoyl-2-(9Z,12Z-octadecadienoyl)-sn-glycero-3-phosphocholine + H2O = 2-(9Z,12Z-octadecadienoyl)-sn-glycero-3-phosphocholine + hexadecanoate + H(+)</text>
        <dbReference type="Rhea" id="RHEA:40971"/>
        <dbReference type="ChEBI" id="CHEBI:7896"/>
        <dbReference type="ChEBI" id="CHEBI:15377"/>
        <dbReference type="ChEBI" id="CHEBI:15378"/>
        <dbReference type="ChEBI" id="CHEBI:73002"/>
        <dbReference type="ChEBI" id="CHEBI:76084"/>
    </reaction>
    <physiologicalReaction direction="left-to-right" evidence="30">
        <dbReference type="Rhea" id="RHEA:40972"/>
    </physiologicalReaction>
</comment>
<comment type="catalytic activity">
    <reaction evidence="42">
        <text>2-(9Z-octadecenoyl)-glycerol + H2O = glycerol + (9Z)-octadecenoate + H(+)</text>
        <dbReference type="Rhea" id="RHEA:38491"/>
        <dbReference type="ChEBI" id="CHEBI:15377"/>
        <dbReference type="ChEBI" id="CHEBI:15378"/>
        <dbReference type="ChEBI" id="CHEBI:17754"/>
        <dbReference type="ChEBI" id="CHEBI:30823"/>
        <dbReference type="ChEBI" id="CHEBI:73990"/>
    </reaction>
    <physiologicalReaction direction="left-to-right" evidence="42">
        <dbReference type="Rhea" id="RHEA:38492"/>
    </physiologicalReaction>
</comment>
<reference evidence="44 45" key="1">
    <citation type="submission" date="2024-03" db="EMBL/GenBank/DDBJ databases">
        <title>The genome assembly and annotation of the cricket Gryllus longicercus Weissman &amp; Gray.</title>
        <authorList>
            <person name="Szrajer S."/>
            <person name="Gray D."/>
            <person name="Ylla G."/>
        </authorList>
    </citation>
    <scope>NUCLEOTIDE SEQUENCE [LARGE SCALE GENOMIC DNA]</scope>
    <source>
        <strain evidence="44">DAG 2021-001</strain>
        <tissue evidence="44">Whole body minus gut</tissue>
    </source>
</reference>
<comment type="catalytic activity">
    <reaction evidence="35">
        <text>1-hexadecanoyl-sn-glycero-3-phosphocholine + H2O = sn-glycerol 3-phosphocholine + hexadecanoate + H(+)</text>
        <dbReference type="Rhea" id="RHEA:40435"/>
        <dbReference type="ChEBI" id="CHEBI:7896"/>
        <dbReference type="ChEBI" id="CHEBI:15377"/>
        <dbReference type="ChEBI" id="CHEBI:15378"/>
        <dbReference type="ChEBI" id="CHEBI:16870"/>
        <dbReference type="ChEBI" id="CHEBI:72998"/>
    </reaction>
    <physiologicalReaction direction="left-to-right" evidence="35">
        <dbReference type="Rhea" id="RHEA:40436"/>
    </physiologicalReaction>
</comment>
<evidence type="ECO:0000256" key="7">
    <source>
        <dbReference type="ARBA" id="ARBA00022737"/>
    </source>
</evidence>
<comment type="catalytic activity">
    <reaction evidence="25">
        <text>2,3-di-(9Z)-octadecenoyl-sn-glycerol + H2O = 3-(9Z-octadecenoyl)-sn-glycerol + (9Z)-octadecenoate + H(+)</text>
        <dbReference type="Rhea" id="RHEA:42604"/>
        <dbReference type="ChEBI" id="CHEBI:15377"/>
        <dbReference type="ChEBI" id="CHEBI:15378"/>
        <dbReference type="ChEBI" id="CHEBI:30823"/>
        <dbReference type="ChEBI" id="CHEBI:75824"/>
        <dbReference type="ChEBI" id="CHEBI:75938"/>
    </reaction>
    <physiologicalReaction direction="left-to-right" evidence="25">
        <dbReference type="Rhea" id="RHEA:42605"/>
    </physiologicalReaction>
</comment>
<evidence type="ECO:0000256" key="19">
    <source>
        <dbReference type="ARBA" id="ARBA00033022"/>
    </source>
</evidence>
<evidence type="ECO:0000256" key="13">
    <source>
        <dbReference type="ARBA" id="ARBA00023369"/>
    </source>
</evidence>
<evidence type="ECO:0000256" key="29">
    <source>
        <dbReference type="ARBA" id="ARBA00048227"/>
    </source>
</evidence>
<dbReference type="GO" id="GO:0004623">
    <property type="term" value="F:phospholipase A2 activity"/>
    <property type="evidence" value="ECO:0007669"/>
    <property type="project" value="UniProtKB-EC"/>
</dbReference>
<dbReference type="InterPro" id="IPR035547">
    <property type="entry name" value="Phospholipase_B"/>
</dbReference>
<dbReference type="PANTHER" id="PTHR21325">
    <property type="entry name" value="PHOSPHOLIPASE B, PLB1"/>
    <property type="match status" value="1"/>
</dbReference>
<comment type="similarity">
    <text evidence="2">Belongs to the 'GDSL' lipolytic enzyme family. Phospholipase B1 subfamily.</text>
</comment>
<evidence type="ECO:0000256" key="20">
    <source>
        <dbReference type="ARBA" id="ARBA00045916"/>
    </source>
</evidence>
<evidence type="ECO:0000256" key="17">
    <source>
        <dbReference type="ARBA" id="ARBA00031182"/>
    </source>
</evidence>
<evidence type="ECO:0000256" key="10">
    <source>
        <dbReference type="ARBA" id="ARBA00023098"/>
    </source>
</evidence>
<evidence type="ECO:0000256" key="27">
    <source>
        <dbReference type="ARBA" id="ARBA00048049"/>
    </source>
</evidence>
<comment type="catalytic activity">
    <reaction evidence="21">
        <text>1-hexadecanoyl-2-(9Z)-octadecenoyl-3-octadecanoyl-sn-glycerol + H2O = 2-(9Z-octadecenoyl)-3-octadecanoyl-sn-glycerol + hexadecanoate + H(+)</text>
        <dbReference type="Rhea" id="RHEA:41107"/>
        <dbReference type="ChEBI" id="CHEBI:7896"/>
        <dbReference type="ChEBI" id="CHEBI:15377"/>
        <dbReference type="ChEBI" id="CHEBI:15378"/>
        <dbReference type="ChEBI" id="CHEBI:75558"/>
        <dbReference type="ChEBI" id="CHEBI:77623"/>
    </reaction>
    <physiologicalReaction direction="left-to-right" evidence="21">
        <dbReference type="Rhea" id="RHEA:41108"/>
    </physiologicalReaction>
</comment>
<comment type="catalytic activity">
    <reaction evidence="31">
        <text>1-octadecanoyl-2-(9Z,12Z)-octadecadienoyl-sn-glycerol + H2O = 1-octadecanoyl-sn-glycerol + (9Z,12Z)-octadecadienoate + H(+)</text>
        <dbReference type="Rhea" id="RHEA:40927"/>
        <dbReference type="ChEBI" id="CHEBI:15377"/>
        <dbReference type="ChEBI" id="CHEBI:15378"/>
        <dbReference type="ChEBI" id="CHEBI:30245"/>
        <dbReference type="ChEBI" id="CHEBI:75550"/>
        <dbReference type="ChEBI" id="CHEBI:77097"/>
    </reaction>
    <physiologicalReaction direction="left-to-right" evidence="31">
        <dbReference type="Rhea" id="RHEA:40928"/>
    </physiologicalReaction>
</comment>
<accession>A0AAN9ZIB5</accession>